<proteinExistence type="predicted"/>
<name>A0A1L9UA15_ASPBC</name>
<accession>A0A1L9UA15</accession>
<dbReference type="AlphaFoldDB" id="A0A1L9UA15"/>
<dbReference type="Proteomes" id="UP000184499">
    <property type="component" value="Unassembled WGS sequence"/>
</dbReference>
<keyword evidence="2" id="KW-1185">Reference proteome</keyword>
<reference evidence="2" key="1">
    <citation type="journal article" date="2017" name="Genome Biol.">
        <title>Comparative genomics reveals high biological diversity and specific adaptations in the industrially and medically important fungal genus Aspergillus.</title>
        <authorList>
            <person name="de Vries R.P."/>
            <person name="Riley R."/>
            <person name="Wiebenga A."/>
            <person name="Aguilar-Osorio G."/>
            <person name="Amillis S."/>
            <person name="Uchima C.A."/>
            <person name="Anderluh G."/>
            <person name="Asadollahi M."/>
            <person name="Askin M."/>
            <person name="Barry K."/>
            <person name="Battaglia E."/>
            <person name="Bayram O."/>
            <person name="Benocci T."/>
            <person name="Braus-Stromeyer S.A."/>
            <person name="Caldana C."/>
            <person name="Canovas D."/>
            <person name="Cerqueira G.C."/>
            <person name="Chen F."/>
            <person name="Chen W."/>
            <person name="Choi C."/>
            <person name="Clum A."/>
            <person name="Dos Santos R.A."/>
            <person name="Damasio A.R."/>
            <person name="Diallinas G."/>
            <person name="Emri T."/>
            <person name="Fekete E."/>
            <person name="Flipphi M."/>
            <person name="Freyberg S."/>
            <person name="Gallo A."/>
            <person name="Gournas C."/>
            <person name="Habgood R."/>
            <person name="Hainaut M."/>
            <person name="Harispe M.L."/>
            <person name="Henrissat B."/>
            <person name="Hilden K.S."/>
            <person name="Hope R."/>
            <person name="Hossain A."/>
            <person name="Karabika E."/>
            <person name="Karaffa L."/>
            <person name="Karanyi Z."/>
            <person name="Krasevec N."/>
            <person name="Kuo A."/>
            <person name="Kusch H."/>
            <person name="LaButti K."/>
            <person name="Lagendijk E.L."/>
            <person name="Lapidus A."/>
            <person name="Levasseur A."/>
            <person name="Lindquist E."/>
            <person name="Lipzen A."/>
            <person name="Logrieco A.F."/>
            <person name="MacCabe A."/>
            <person name="Maekelae M.R."/>
            <person name="Malavazi I."/>
            <person name="Melin P."/>
            <person name="Meyer V."/>
            <person name="Mielnichuk N."/>
            <person name="Miskei M."/>
            <person name="Molnar A.P."/>
            <person name="Mule G."/>
            <person name="Ngan C.Y."/>
            <person name="Orejas M."/>
            <person name="Orosz E."/>
            <person name="Ouedraogo J.P."/>
            <person name="Overkamp K.M."/>
            <person name="Park H.-S."/>
            <person name="Perrone G."/>
            <person name="Piumi F."/>
            <person name="Punt P.J."/>
            <person name="Ram A.F."/>
            <person name="Ramon A."/>
            <person name="Rauscher S."/>
            <person name="Record E."/>
            <person name="Riano-Pachon D.M."/>
            <person name="Robert V."/>
            <person name="Roehrig J."/>
            <person name="Ruller R."/>
            <person name="Salamov A."/>
            <person name="Salih N.S."/>
            <person name="Samson R.A."/>
            <person name="Sandor E."/>
            <person name="Sanguinetti M."/>
            <person name="Schuetze T."/>
            <person name="Sepcic K."/>
            <person name="Shelest E."/>
            <person name="Sherlock G."/>
            <person name="Sophianopoulou V."/>
            <person name="Squina F.M."/>
            <person name="Sun H."/>
            <person name="Susca A."/>
            <person name="Todd R.B."/>
            <person name="Tsang A."/>
            <person name="Unkles S.E."/>
            <person name="van de Wiele N."/>
            <person name="van Rossen-Uffink D."/>
            <person name="Oliveira J.V."/>
            <person name="Vesth T.C."/>
            <person name="Visser J."/>
            <person name="Yu J.-H."/>
            <person name="Zhou M."/>
            <person name="Andersen M.R."/>
            <person name="Archer D.B."/>
            <person name="Baker S.E."/>
            <person name="Benoit I."/>
            <person name="Brakhage A.A."/>
            <person name="Braus G.H."/>
            <person name="Fischer R."/>
            <person name="Frisvad J.C."/>
            <person name="Goldman G.H."/>
            <person name="Houbraken J."/>
            <person name="Oakley B."/>
            <person name="Pocsi I."/>
            <person name="Scazzocchio C."/>
            <person name="Seiboth B."/>
            <person name="vanKuyk P.A."/>
            <person name="Wortman J."/>
            <person name="Dyer P.S."/>
            <person name="Grigoriev I.V."/>
        </authorList>
    </citation>
    <scope>NUCLEOTIDE SEQUENCE [LARGE SCALE GENOMIC DNA]</scope>
    <source>
        <strain evidence="2">CBS 101740 / IMI 381727 / IBT 21946</strain>
    </source>
</reference>
<dbReference type="GeneID" id="93575238"/>
<protein>
    <submittedName>
        <fullName evidence="1">Uncharacterized protein</fullName>
    </submittedName>
</protein>
<dbReference type="OrthoDB" id="5401170at2759"/>
<dbReference type="VEuPathDB" id="FungiDB:ASPBRDRAFT_302469"/>
<gene>
    <name evidence="1" type="ORF">ASPBRDRAFT_302469</name>
</gene>
<evidence type="ECO:0000313" key="2">
    <source>
        <dbReference type="Proteomes" id="UP000184499"/>
    </source>
</evidence>
<dbReference type="RefSeq" id="XP_067475711.1">
    <property type="nucleotide sequence ID" value="XM_067622750.1"/>
</dbReference>
<evidence type="ECO:0000313" key="1">
    <source>
        <dbReference type="EMBL" id="OJJ68462.1"/>
    </source>
</evidence>
<dbReference type="EMBL" id="KV878690">
    <property type="protein sequence ID" value="OJJ68462.1"/>
    <property type="molecule type" value="Genomic_DNA"/>
</dbReference>
<organism evidence="1 2">
    <name type="scientific">Aspergillus brasiliensis (strain CBS 101740 / IMI 381727 / IBT 21946)</name>
    <dbReference type="NCBI Taxonomy" id="767769"/>
    <lineage>
        <taxon>Eukaryota</taxon>
        <taxon>Fungi</taxon>
        <taxon>Dikarya</taxon>
        <taxon>Ascomycota</taxon>
        <taxon>Pezizomycotina</taxon>
        <taxon>Eurotiomycetes</taxon>
        <taxon>Eurotiomycetidae</taxon>
        <taxon>Eurotiales</taxon>
        <taxon>Aspergillaceae</taxon>
        <taxon>Aspergillus</taxon>
        <taxon>Aspergillus subgen. Circumdati</taxon>
    </lineage>
</organism>
<sequence>MQVPNSPNDVDEPHFSQTLVQPTERHICGRASLDIRALVLLTEAKCPCTPQYLASKDTNQGSDGCVLGSFLDYIVMEKLKE</sequence>